<sequence length="305" mass="33815">MTPGVSLSAVVPPAASRCGIYVLHFHEGSVYVGQTRNLLGRFSSHVRHWGETGLDIVELDFAPAPPDQLDDLEVRTLQWFETRGHRLLNVALVGLPAGDNSLDLVVDRVAQERWLVGGEGEVDLTERVDLAASRPQDEARFLSLSARDDYPVIRLALFSYVVQVLPLPQDTERRFWVMTALPSTKRSASQRRLVTVSVNNVETLVLVEIREEDGTWSIGGFLNTAPGDALVEGHMRRRQRYRTVTAVDAVYFVGLEGLFSLLQDPQVVAAARRLAVGLMRKGTGMLGRFHDQSLADDVFLVSTDL</sequence>
<dbReference type="InterPro" id="IPR035901">
    <property type="entry name" value="GIY-YIG_endonuc_sf"/>
</dbReference>
<proteinExistence type="predicted"/>
<keyword evidence="2" id="KW-1185">Reference proteome</keyword>
<name>A0A542E3M4_9MICO</name>
<protein>
    <submittedName>
        <fullName evidence="1">Uncharacterized protein</fullName>
    </submittedName>
</protein>
<dbReference type="SUPFAM" id="SSF82771">
    <property type="entry name" value="GIY-YIG endonuclease"/>
    <property type="match status" value="1"/>
</dbReference>
<dbReference type="Proteomes" id="UP000317893">
    <property type="component" value="Unassembled WGS sequence"/>
</dbReference>
<gene>
    <name evidence="1" type="ORF">FB458_3056</name>
</gene>
<reference evidence="1 2" key="1">
    <citation type="submission" date="2019-06" db="EMBL/GenBank/DDBJ databases">
        <title>Sequencing the genomes of 1000 actinobacteria strains.</title>
        <authorList>
            <person name="Klenk H.-P."/>
        </authorList>
    </citation>
    <scope>NUCLEOTIDE SEQUENCE [LARGE SCALE GENOMIC DNA]</scope>
    <source>
        <strain evidence="1 2">DSM 18607</strain>
    </source>
</reference>
<evidence type="ECO:0000313" key="1">
    <source>
        <dbReference type="EMBL" id="TQJ09940.1"/>
    </source>
</evidence>
<dbReference type="AlphaFoldDB" id="A0A542E3M4"/>
<evidence type="ECO:0000313" key="2">
    <source>
        <dbReference type="Proteomes" id="UP000317893"/>
    </source>
</evidence>
<comment type="caution">
    <text evidence="1">The sequence shown here is derived from an EMBL/GenBank/DDBJ whole genome shotgun (WGS) entry which is preliminary data.</text>
</comment>
<dbReference type="CDD" id="cd00719">
    <property type="entry name" value="GIY-YIG_SF"/>
    <property type="match status" value="1"/>
</dbReference>
<dbReference type="EMBL" id="VFMN01000001">
    <property type="protein sequence ID" value="TQJ09940.1"/>
    <property type="molecule type" value="Genomic_DNA"/>
</dbReference>
<accession>A0A542E3M4</accession>
<organism evidence="1 2">
    <name type="scientific">Lapillicoccus jejuensis</name>
    <dbReference type="NCBI Taxonomy" id="402171"/>
    <lineage>
        <taxon>Bacteria</taxon>
        <taxon>Bacillati</taxon>
        <taxon>Actinomycetota</taxon>
        <taxon>Actinomycetes</taxon>
        <taxon>Micrococcales</taxon>
        <taxon>Intrasporangiaceae</taxon>
        <taxon>Lapillicoccus</taxon>
    </lineage>
</organism>